<reference evidence="4 5" key="1">
    <citation type="submission" date="2019-09" db="EMBL/GenBank/DDBJ databases">
        <title>Phylogenetic characterization of a novel taxon of the genus Bifidobacterium: Bifidobacterium choloepi sp. nov.</title>
        <authorList>
            <person name="Modesto M."/>
            <person name="Satti M."/>
        </authorList>
    </citation>
    <scope>NUCLEOTIDE SEQUENCE [LARGE SCALE GENOMIC DNA]</scope>
    <source>
        <strain evidence="4 5">BRDM6</strain>
    </source>
</reference>
<evidence type="ECO:0000256" key="1">
    <source>
        <dbReference type="SAM" id="MobiDB-lite"/>
    </source>
</evidence>
<protein>
    <submittedName>
        <fullName evidence="4">Isopeptide-forming domain-containing fimbrial protein</fullName>
    </submittedName>
</protein>
<evidence type="ECO:0000256" key="2">
    <source>
        <dbReference type="SAM" id="Phobius"/>
    </source>
</evidence>
<gene>
    <name evidence="4" type="ORF">F6S87_07255</name>
</gene>
<dbReference type="InterPro" id="IPR041033">
    <property type="entry name" value="SpaA_PFL_dom_1"/>
</dbReference>
<feature type="domain" description="SpaA-like prealbumin fold" evidence="3">
    <location>
        <begin position="1437"/>
        <end position="1512"/>
    </location>
</feature>
<evidence type="ECO:0000313" key="4">
    <source>
        <dbReference type="EMBL" id="NEG70392.1"/>
    </source>
</evidence>
<proteinExistence type="predicted"/>
<dbReference type="InterPro" id="IPR008966">
    <property type="entry name" value="Adhesion_dom_sf"/>
</dbReference>
<dbReference type="NCBIfam" id="TIGR04226">
    <property type="entry name" value="RrgB_K2N_iso_D2"/>
    <property type="match status" value="1"/>
</dbReference>
<feature type="domain" description="SpaA-like prealbumin fold" evidence="3">
    <location>
        <begin position="1180"/>
        <end position="1271"/>
    </location>
</feature>
<feature type="region of interest" description="Disordered" evidence="1">
    <location>
        <begin position="605"/>
        <end position="626"/>
    </location>
</feature>
<dbReference type="EMBL" id="VYSG01000003">
    <property type="protein sequence ID" value="NEG70392.1"/>
    <property type="molecule type" value="Genomic_DNA"/>
</dbReference>
<keyword evidence="5" id="KW-1185">Reference proteome</keyword>
<accession>A0A6I5NNV9</accession>
<keyword evidence="2" id="KW-0472">Membrane</keyword>
<keyword evidence="2" id="KW-0812">Transmembrane</keyword>
<feature type="transmembrane region" description="Helical" evidence="2">
    <location>
        <begin position="21"/>
        <end position="40"/>
    </location>
</feature>
<dbReference type="RefSeq" id="WP_163227985.1">
    <property type="nucleotide sequence ID" value="NZ_VYSG01000003.1"/>
</dbReference>
<dbReference type="Gene3D" id="2.60.40.740">
    <property type="match status" value="1"/>
</dbReference>
<dbReference type="GO" id="GO:0005975">
    <property type="term" value="P:carbohydrate metabolic process"/>
    <property type="evidence" value="ECO:0007669"/>
    <property type="project" value="UniProtKB-ARBA"/>
</dbReference>
<dbReference type="InterPro" id="IPR026466">
    <property type="entry name" value="Fim_isopep_form_D2_dom"/>
</dbReference>
<comment type="caution">
    <text evidence="4">The sequence shown here is derived from an EMBL/GenBank/DDBJ whole genome shotgun (WGS) entry which is preliminary data.</text>
</comment>
<dbReference type="Pfam" id="PF17802">
    <property type="entry name" value="SpaA"/>
    <property type="match status" value="3"/>
</dbReference>
<dbReference type="InterPro" id="IPR013783">
    <property type="entry name" value="Ig-like_fold"/>
</dbReference>
<dbReference type="Proteomes" id="UP000469292">
    <property type="component" value="Unassembled WGS sequence"/>
</dbReference>
<dbReference type="Gene3D" id="2.60.40.10">
    <property type="entry name" value="Immunoglobulins"/>
    <property type="match status" value="3"/>
</dbReference>
<keyword evidence="2" id="KW-1133">Transmembrane helix</keyword>
<organism evidence="4 5">
    <name type="scientific">Bifidobacterium choloepi</name>
    <dbReference type="NCBI Taxonomy" id="2614131"/>
    <lineage>
        <taxon>Bacteria</taxon>
        <taxon>Bacillati</taxon>
        <taxon>Actinomycetota</taxon>
        <taxon>Actinomycetes</taxon>
        <taxon>Bifidobacteriales</taxon>
        <taxon>Bifidobacteriaceae</taxon>
        <taxon>Bifidobacterium</taxon>
    </lineage>
</organism>
<feature type="domain" description="SpaA-like prealbumin fold" evidence="3">
    <location>
        <begin position="1293"/>
        <end position="1389"/>
    </location>
</feature>
<evidence type="ECO:0000313" key="5">
    <source>
        <dbReference type="Proteomes" id="UP000469292"/>
    </source>
</evidence>
<name>A0A6I5NNV9_9BIFI</name>
<dbReference type="SUPFAM" id="SSF49401">
    <property type="entry name" value="Bacterial adhesins"/>
    <property type="match status" value="1"/>
</dbReference>
<evidence type="ECO:0000259" key="3">
    <source>
        <dbReference type="Pfam" id="PF17802"/>
    </source>
</evidence>
<sequence>MRGDNDFFHGNFFRKPTAMHAVSVLTVIAMTLAVLVGLPVDGKAYAAETTTDLSNMITQLKVNGQDVTNSATFDVTSGQTVTIEFTFAESNSYQFKNGAVLTYALPEGFVPTDTDLHPMTLEVTSDKVSMYGSTWQFVQQDDGTWVLEVTIADESGSLLDDWERANDAEFSIEATFTLSGSGGAIDLGGGKTVTFNAQAGTLTGTKNAWYDAETGMVTYTVDVTVKGDVTDVEIVDTMQGTVLSYNGDVTVEPAGAVTCSGDQGSSTITCTADSLSDGDTFTLTYTATLDKEAYAQALQENDGSSYAVSQANANTVTFTSDDNEGNVAEKWLPDVNISSSVSKYGTVASQDGSTYTIEWQATVNKEMQLSLGGTTITDTLAKGTLASDFTIVVTDENGTTIRTDDASSVTVSGNTFTYDVPEDDGNYTYTITYASTVDVKDVIGNVKVENTIETDYSQTTSSVDVSSDITVSDNWATKSGEQDGDTIVWTISVEVPSANVNSVTITDTLPFQSVTAYDVVAETPTVTLSDGTVLVAGTDYTYVPGEVNAYYPVQSFTIVLTEEGIQKAQGSTVTVTVTTMTVDGGEWTANSAHVNKAEAVIGDNDDNEIKKEPSASVTPKDGDADTSATKMLVDASGNATDSTSPAVVESDGMPVWIFRVMVDRAALANETIEVADVLGSLLEGTDLTWDDFELVVDTINGENYPYAAAYNDDYSRYGNNTTSLQTTRWVDGTGVTEANSQYFQMDDETGTLTIVFPQSGNNSVWPYWDGQYNVYPYAGIVYAIRPKSLEVLYKLIQLAADNDGTLTLTNTLNEDEPVEFTYQVDTIAKSLTTAAGGTTSSTEAAQGMTVTTKDDEYSTVWLFRVMMNEALIPEGGITLTDVFDTSLFKVLTAADFDDDNPMPDYLSSVYRFMSTPDGYEMTASASATDIGERITIDADGTVQLSFPDESSSWPDGNGLYVGYVYALVPVDDDALETIRALASSNDNFVAVFTNELSSGNDEDGLSTTVDFTFKEGVMTKDADVGNTTDRQVTFTLDVNPNALTVGSTGFIDIYDDMEWNCTDEGACSGLRFDPSSVTIVDAETGEDLTPLSDVDMISSSYVKFTVPDSRHITITYVARMIGQSEKKEGGSYMSFANTASLLGYESSYAESDVDVSSSQSGTAATKWMKLLKYENGDILEGLAGATFALYETDTNGNPTGEPLATGTTLDDGVLWIGIIPESYGMKEEDVNTLWPAEDLYANTLYALVEIEAPDGYELDSTPILFKMTADGDKSGSETWFVGATMAVENHKGALNIRKVSSTDTSTRLANATLCIRDASITDLSAALGEDKTLADLVADGSVSCATTGADGLADFGSISAGNYILWEQSAPSGYLLSGTEYAVTVTRNTEEIYDGDGNVSYEYTYETTVDGLDKETTDSDNDDENIFVLTNQPIGPLSVYKVDDADTSVTLEGAVFCVEGDNQEKQCMTTEASGWGSFSSLDPGLYWLWEETAPKGYEPIPGKWILYVDENGVPWIAVFDAGSEEDSDAEDVALADIDPDDLDLQEVATTEGVGYTFKVANTKSDNDDADVTLPNAGWFNDGSMWIRSLALAGIMMALVMLDRRLNWATGARHAAGKV</sequence>